<dbReference type="InterPro" id="IPR015422">
    <property type="entry name" value="PyrdxlP-dep_Trfase_small"/>
</dbReference>
<keyword evidence="7 9" id="KW-0663">Pyridoxal phosphate</keyword>
<dbReference type="EC" id="2.6.1.9" evidence="9"/>
<comment type="cofactor">
    <cofactor evidence="1 9">
        <name>pyridoxal 5'-phosphate</name>
        <dbReference type="ChEBI" id="CHEBI:597326"/>
    </cofactor>
</comment>
<dbReference type="PROSITE" id="PS00599">
    <property type="entry name" value="AA_TRANSFER_CLASS_2"/>
    <property type="match status" value="1"/>
</dbReference>
<gene>
    <name evidence="9" type="primary">hisC</name>
    <name evidence="11" type="ORF">FJZ47_12240</name>
</gene>
<dbReference type="PANTHER" id="PTHR43643:SF3">
    <property type="entry name" value="HISTIDINOL-PHOSPHATE AMINOTRANSFERASE"/>
    <property type="match status" value="1"/>
</dbReference>
<name>A0A937W0J7_UNCTE</name>
<evidence type="ECO:0000256" key="2">
    <source>
        <dbReference type="ARBA" id="ARBA00005011"/>
    </source>
</evidence>
<evidence type="ECO:0000256" key="8">
    <source>
        <dbReference type="ARBA" id="ARBA00047481"/>
    </source>
</evidence>
<dbReference type="Gene3D" id="3.40.640.10">
    <property type="entry name" value="Type I PLP-dependent aspartate aminotransferase-like (Major domain)"/>
    <property type="match status" value="1"/>
</dbReference>
<evidence type="ECO:0000256" key="5">
    <source>
        <dbReference type="ARBA" id="ARBA00022576"/>
    </source>
</evidence>
<dbReference type="InterPro" id="IPR015421">
    <property type="entry name" value="PyrdxlP-dep_Trfase_major"/>
</dbReference>
<dbReference type="GO" id="GO:0000105">
    <property type="term" value="P:L-histidine biosynthetic process"/>
    <property type="evidence" value="ECO:0007669"/>
    <property type="project" value="UniProtKB-UniRule"/>
</dbReference>
<dbReference type="SUPFAM" id="SSF53383">
    <property type="entry name" value="PLP-dependent transferases"/>
    <property type="match status" value="1"/>
</dbReference>
<evidence type="ECO:0000256" key="9">
    <source>
        <dbReference type="HAMAP-Rule" id="MF_01023"/>
    </source>
</evidence>
<dbReference type="InterPro" id="IPR001917">
    <property type="entry name" value="Aminotrans_II_pyridoxalP_BS"/>
</dbReference>
<dbReference type="InterPro" id="IPR004839">
    <property type="entry name" value="Aminotransferase_I/II_large"/>
</dbReference>
<dbReference type="InterPro" id="IPR050106">
    <property type="entry name" value="HistidinolP_aminotransfase"/>
</dbReference>
<dbReference type="InterPro" id="IPR005861">
    <property type="entry name" value="HisP_aminotrans"/>
</dbReference>
<reference evidence="11" key="1">
    <citation type="submission" date="2019-03" db="EMBL/GenBank/DDBJ databases">
        <title>Lake Tanganyika Metagenome-Assembled Genomes (MAGs).</title>
        <authorList>
            <person name="Tran P."/>
        </authorList>
    </citation>
    <scope>NUCLEOTIDE SEQUENCE</scope>
    <source>
        <strain evidence="11">K_DeepCast_65m_m2_066</strain>
    </source>
</reference>
<feature type="modified residue" description="N6-(pyridoxal phosphate)lysine" evidence="9">
    <location>
        <position position="214"/>
    </location>
</feature>
<evidence type="ECO:0000313" key="12">
    <source>
        <dbReference type="Proteomes" id="UP000712673"/>
    </source>
</evidence>
<comment type="similarity">
    <text evidence="3 9">Belongs to the class-II pyridoxal-phosphate-dependent aminotransferase family. Histidinol-phosphate aminotransferase subfamily.</text>
</comment>
<comment type="caution">
    <text evidence="11">The sequence shown here is derived from an EMBL/GenBank/DDBJ whole genome shotgun (WGS) entry which is preliminary data.</text>
</comment>
<keyword evidence="9" id="KW-0368">Histidine biosynthesis</keyword>
<dbReference type="PANTHER" id="PTHR43643">
    <property type="entry name" value="HISTIDINOL-PHOSPHATE AMINOTRANSFERASE 2"/>
    <property type="match status" value="1"/>
</dbReference>
<evidence type="ECO:0000259" key="10">
    <source>
        <dbReference type="Pfam" id="PF00155"/>
    </source>
</evidence>
<feature type="domain" description="Aminotransferase class I/classII large" evidence="10">
    <location>
        <begin position="31"/>
        <end position="348"/>
    </location>
</feature>
<protein>
    <recommendedName>
        <fullName evidence="9">Histidinol-phosphate aminotransferase</fullName>
        <ecNumber evidence="9">2.6.1.9</ecNumber>
    </recommendedName>
    <alternativeName>
        <fullName evidence="9">Imidazole acetol-phosphate transaminase</fullName>
    </alternativeName>
</protein>
<dbReference type="Proteomes" id="UP000712673">
    <property type="component" value="Unassembled WGS sequence"/>
</dbReference>
<sequence>MRVDEVIGNVRRCIRAMEGYVPGKQPADGNYIKLNTNENPYPPSPRVLAALQEAIGADLRLYSDPVAWRLRETAAALYGCAVDEVIAGNGSDDILTMIFRTFLDAGDSIATPAPSYTLYNALSALQNATCTEVPMGPDYTLPADLDDHGAKVVFIVNPNAPTGVLHPREALREFLARTQSIVVIDEAYADFAGESAIDMIAEFPHLIVTRTFSKSYALAGMRLGLGFARREVIAEMMKVKDSYNLDRLAIVAGCAALQDQDWLHETVGMIVRTRTWMQHELEAMGLYVPPSRSNFVFPTLPHGRAAAVYEALEKQHILVRYFRNSRVQDSLRVSVGTDAEAETFVRALRTLLA</sequence>
<organism evidence="11 12">
    <name type="scientific">Tectimicrobiota bacterium</name>
    <dbReference type="NCBI Taxonomy" id="2528274"/>
    <lineage>
        <taxon>Bacteria</taxon>
        <taxon>Pseudomonadati</taxon>
        <taxon>Nitrospinota/Tectimicrobiota group</taxon>
        <taxon>Candidatus Tectimicrobiota</taxon>
    </lineage>
</organism>
<evidence type="ECO:0000256" key="7">
    <source>
        <dbReference type="ARBA" id="ARBA00022898"/>
    </source>
</evidence>
<evidence type="ECO:0000256" key="6">
    <source>
        <dbReference type="ARBA" id="ARBA00022679"/>
    </source>
</evidence>
<dbReference type="GO" id="GO:0030170">
    <property type="term" value="F:pyridoxal phosphate binding"/>
    <property type="evidence" value="ECO:0007669"/>
    <property type="project" value="InterPro"/>
</dbReference>
<keyword evidence="9" id="KW-0028">Amino-acid biosynthesis</keyword>
<evidence type="ECO:0000256" key="3">
    <source>
        <dbReference type="ARBA" id="ARBA00007970"/>
    </source>
</evidence>
<dbReference type="CDD" id="cd00609">
    <property type="entry name" value="AAT_like"/>
    <property type="match status" value="1"/>
</dbReference>
<comment type="pathway">
    <text evidence="2 9">Amino-acid biosynthesis; L-histidine biosynthesis; L-histidine from 5-phospho-alpha-D-ribose 1-diphosphate: step 7/9.</text>
</comment>
<accession>A0A937W0J7</accession>
<dbReference type="Gene3D" id="3.90.1150.10">
    <property type="entry name" value="Aspartate Aminotransferase, domain 1"/>
    <property type="match status" value="1"/>
</dbReference>
<keyword evidence="5 9" id="KW-0032">Aminotransferase</keyword>
<dbReference type="GO" id="GO:0004400">
    <property type="term" value="F:histidinol-phosphate transaminase activity"/>
    <property type="evidence" value="ECO:0007669"/>
    <property type="project" value="UniProtKB-UniRule"/>
</dbReference>
<comment type="catalytic activity">
    <reaction evidence="8 9">
        <text>L-histidinol phosphate + 2-oxoglutarate = 3-(imidazol-4-yl)-2-oxopropyl phosphate + L-glutamate</text>
        <dbReference type="Rhea" id="RHEA:23744"/>
        <dbReference type="ChEBI" id="CHEBI:16810"/>
        <dbReference type="ChEBI" id="CHEBI:29985"/>
        <dbReference type="ChEBI" id="CHEBI:57766"/>
        <dbReference type="ChEBI" id="CHEBI:57980"/>
        <dbReference type="EC" id="2.6.1.9"/>
    </reaction>
</comment>
<evidence type="ECO:0000313" key="11">
    <source>
        <dbReference type="EMBL" id="MBM3224556.1"/>
    </source>
</evidence>
<dbReference type="EMBL" id="VGLS01000352">
    <property type="protein sequence ID" value="MBM3224556.1"/>
    <property type="molecule type" value="Genomic_DNA"/>
</dbReference>
<dbReference type="HAMAP" id="MF_01023">
    <property type="entry name" value="HisC_aminotrans_2"/>
    <property type="match status" value="1"/>
</dbReference>
<dbReference type="NCBIfam" id="TIGR01141">
    <property type="entry name" value="hisC"/>
    <property type="match status" value="1"/>
</dbReference>
<proteinExistence type="inferred from homology"/>
<evidence type="ECO:0000256" key="4">
    <source>
        <dbReference type="ARBA" id="ARBA00011738"/>
    </source>
</evidence>
<comment type="subunit">
    <text evidence="4 9">Homodimer.</text>
</comment>
<keyword evidence="6 9" id="KW-0808">Transferase</keyword>
<dbReference type="Pfam" id="PF00155">
    <property type="entry name" value="Aminotran_1_2"/>
    <property type="match status" value="1"/>
</dbReference>
<dbReference type="AlphaFoldDB" id="A0A937W0J7"/>
<dbReference type="InterPro" id="IPR015424">
    <property type="entry name" value="PyrdxlP-dep_Trfase"/>
</dbReference>
<evidence type="ECO:0000256" key="1">
    <source>
        <dbReference type="ARBA" id="ARBA00001933"/>
    </source>
</evidence>